<dbReference type="Gene3D" id="2.60.40.1180">
    <property type="entry name" value="Golgi alpha-mannosidase II"/>
    <property type="match status" value="1"/>
</dbReference>
<sequence>MNNKFLLGCFVLVIVSALFATGLRAQSGTAKAAPKWVEGFPVVMIGNWDIKPTFRRRVGANPVWIDEIFKKESTEEQVKKYKDMGATMVMAFFYKGFGLNAEKEEIDATRKLVDNCKKYGLKTGAYIGSTLPFETFFAEVPEAKEWVAPDYQGQPVTYGSQTFRKLVYFQHEGYKAYIKRVLKIAVEDIKVDLIHFDNSSVQAIAPVFYHPLAVQHFREFLTKKYTPEQLKQRLGFSDVRFVEPPTYSKSIGILHDPLSQEWTDFRCRQLADYYGEMAQYIRSLNPEVAVECNPHGLDGRNSMWNESVDFARILPHTNYFWTEGEQTGLTENGALLSKIRTFKIARTFDNRVFIKTNDIQLKMAEALAYNREGIGLIGGMEEMDGGNYHTPLPLTQEQQDYIRFFKDHFDYYKGTTNIADVAVLHTFNSMAYNSDRPYQSTFLFEQSLIQGKVPFDVIFDEQLKNLDRYKVLVLANQECLTDEQQELVRSFVHKGGGLVITEHTSLYNAWHQRKDNFGLADLIQLKAPDWHNRRTPEAILPIVEQRNAIGKGRVIYLPEVIPSVPKPTMVPMAGPYFKLAKNHQQLIEAVQWASGNDLSLQVEGPETVTMELLKQESKERLLLHLVNFNYEKAPAENIKVSLKIPTGKKVQKLTLLSPDRKTITSSLAFTQEKGMLQFTIPQVKLYGLAAVELK</sequence>
<dbReference type="Gene3D" id="3.40.50.880">
    <property type="match status" value="1"/>
</dbReference>
<dbReference type="GO" id="GO:0004565">
    <property type="term" value="F:beta-galactosidase activity"/>
    <property type="evidence" value="ECO:0007669"/>
    <property type="project" value="UniProtKB-EC"/>
</dbReference>
<dbReference type="SUPFAM" id="SSF51445">
    <property type="entry name" value="(Trans)glycosidases"/>
    <property type="match status" value="1"/>
</dbReference>
<keyword evidence="3" id="KW-1185">Reference proteome</keyword>
<protein>
    <submittedName>
        <fullName evidence="2">Beta-galactosidase</fullName>
        <ecNumber evidence="2">3.2.1.23</ecNumber>
    </submittedName>
</protein>
<dbReference type="EC" id="3.2.1.23" evidence="2"/>
<name>A0ABZ0W347_9BACT</name>
<dbReference type="EMBL" id="CP139960">
    <property type="protein sequence ID" value="WQD36974.1"/>
    <property type="molecule type" value="Genomic_DNA"/>
</dbReference>
<reference evidence="2 3" key="1">
    <citation type="submission" date="2023-12" db="EMBL/GenBank/DDBJ databases">
        <title>Genome sequencing and assembly of bacterial species from a model synthetic community.</title>
        <authorList>
            <person name="Hogle S.L."/>
        </authorList>
    </citation>
    <scope>NUCLEOTIDE SEQUENCE [LARGE SCALE GENOMIC DNA]</scope>
    <source>
        <strain evidence="2 3">HAMBI_3031</strain>
    </source>
</reference>
<evidence type="ECO:0000313" key="2">
    <source>
        <dbReference type="EMBL" id="WQD36974.1"/>
    </source>
</evidence>
<dbReference type="InterPro" id="IPR017853">
    <property type="entry name" value="GH"/>
</dbReference>
<feature type="chain" id="PRO_5046723878" evidence="1">
    <location>
        <begin position="21"/>
        <end position="694"/>
    </location>
</feature>
<accession>A0ABZ0W347</accession>
<dbReference type="InterPro" id="IPR029062">
    <property type="entry name" value="Class_I_gatase-like"/>
</dbReference>
<dbReference type="RefSeq" id="WP_114791926.1">
    <property type="nucleotide sequence ID" value="NZ_CP139960.1"/>
</dbReference>
<gene>
    <name evidence="2" type="ORF">U0035_14975</name>
</gene>
<dbReference type="Gene3D" id="3.20.20.80">
    <property type="entry name" value="Glycosidases"/>
    <property type="match status" value="1"/>
</dbReference>
<keyword evidence="2" id="KW-0326">Glycosidase</keyword>
<evidence type="ECO:0000256" key="1">
    <source>
        <dbReference type="SAM" id="SignalP"/>
    </source>
</evidence>
<dbReference type="Proteomes" id="UP001325680">
    <property type="component" value="Chromosome"/>
</dbReference>
<keyword evidence="2" id="KW-0378">Hydrolase</keyword>
<evidence type="ECO:0000313" key="3">
    <source>
        <dbReference type="Proteomes" id="UP001325680"/>
    </source>
</evidence>
<proteinExistence type="predicted"/>
<keyword evidence="1" id="KW-0732">Signal</keyword>
<dbReference type="SUPFAM" id="SSF52317">
    <property type="entry name" value="Class I glutamine amidotransferase-like"/>
    <property type="match status" value="1"/>
</dbReference>
<organism evidence="2 3">
    <name type="scientific">Niabella yanshanensis</name>
    <dbReference type="NCBI Taxonomy" id="577386"/>
    <lineage>
        <taxon>Bacteria</taxon>
        <taxon>Pseudomonadati</taxon>
        <taxon>Bacteroidota</taxon>
        <taxon>Chitinophagia</taxon>
        <taxon>Chitinophagales</taxon>
        <taxon>Chitinophagaceae</taxon>
        <taxon>Niabella</taxon>
    </lineage>
</organism>
<feature type="signal peptide" evidence="1">
    <location>
        <begin position="1"/>
        <end position="20"/>
    </location>
</feature>
<dbReference type="CDD" id="cd03143">
    <property type="entry name" value="A4_beta-galactosidase_middle_domain"/>
    <property type="match status" value="1"/>
</dbReference>
<dbReference type="InterPro" id="IPR013780">
    <property type="entry name" value="Glyco_hydro_b"/>
</dbReference>